<accession>A0A6F8PKZ3</accession>
<dbReference type="InterPro" id="IPR056203">
    <property type="entry name" value="Cds6_C"/>
</dbReference>
<dbReference type="SUPFAM" id="SSF54427">
    <property type="entry name" value="NTF2-like"/>
    <property type="match status" value="1"/>
</dbReference>
<reference evidence="4" key="1">
    <citation type="submission" date="2019-11" db="EMBL/GenBank/DDBJ databases">
        <title>Isolation and characterization of two novel species in the genus Thiomicrorhabdus.</title>
        <authorList>
            <person name="Mochizuki J."/>
            <person name="Kojima H."/>
            <person name="Fukui M."/>
        </authorList>
    </citation>
    <scope>NUCLEOTIDE SEQUENCE [LARGE SCALE GENOMIC DNA]</scope>
    <source>
        <strain evidence="4">AkT22</strain>
    </source>
</reference>
<evidence type="ECO:0000313" key="4">
    <source>
        <dbReference type="Proteomes" id="UP000501466"/>
    </source>
</evidence>
<keyword evidence="1" id="KW-0802">TPR repeat</keyword>
<dbReference type="Proteomes" id="UP000501466">
    <property type="component" value="Chromosome"/>
</dbReference>
<evidence type="ECO:0000256" key="1">
    <source>
        <dbReference type="PROSITE-ProRule" id="PRU00339"/>
    </source>
</evidence>
<dbReference type="InterPro" id="IPR032710">
    <property type="entry name" value="NTF2-like_dom_sf"/>
</dbReference>
<dbReference type="Pfam" id="PF24125">
    <property type="entry name" value="Cds6_C"/>
    <property type="match status" value="1"/>
</dbReference>
<gene>
    <name evidence="3" type="ORF">THMIRHAT_05180</name>
</gene>
<evidence type="ECO:0000259" key="2">
    <source>
        <dbReference type="Pfam" id="PF24125"/>
    </source>
</evidence>
<dbReference type="PROSITE" id="PS50005">
    <property type="entry name" value="TPR"/>
    <property type="match status" value="1"/>
</dbReference>
<dbReference type="SUPFAM" id="SSF48452">
    <property type="entry name" value="TPR-like"/>
    <property type="match status" value="1"/>
</dbReference>
<dbReference type="RefSeq" id="WP_173290491.1">
    <property type="nucleotide sequence ID" value="NZ_AP021888.1"/>
</dbReference>
<dbReference type="AlphaFoldDB" id="A0A6F8PKZ3"/>
<dbReference type="KEGG" id="tzo:THMIRHAT_05180"/>
<dbReference type="Gene3D" id="1.25.40.10">
    <property type="entry name" value="Tetratricopeptide repeat domain"/>
    <property type="match status" value="1"/>
</dbReference>
<dbReference type="Pfam" id="PF14559">
    <property type="entry name" value="TPR_19"/>
    <property type="match status" value="1"/>
</dbReference>
<proteinExistence type="predicted"/>
<dbReference type="InterPro" id="IPR019734">
    <property type="entry name" value="TPR_rpt"/>
</dbReference>
<feature type="repeat" description="TPR" evidence="1">
    <location>
        <begin position="73"/>
        <end position="106"/>
    </location>
</feature>
<feature type="domain" description="Cds6 C-terminal" evidence="2">
    <location>
        <begin position="174"/>
        <end position="278"/>
    </location>
</feature>
<dbReference type="Gene3D" id="3.10.450.50">
    <property type="match status" value="1"/>
</dbReference>
<evidence type="ECO:0000313" key="3">
    <source>
        <dbReference type="EMBL" id="BBP42772.1"/>
    </source>
</evidence>
<keyword evidence="4" id="KW-1185">Reference proteome</keyword>
<sequence length="286" mass="32907">MFCLASLFSTAQLLASDKPLPVNEDISTKAVEAPKTGDYQTSYAEVLKYIKTNNDAKALDVLREMAKDYPGDVQVQNNLAVLLTRQKKYEQAQKIFETLLTNNPEYGVVFNNLNELYAFQAQKAYKQVFADSPLVRPKGNLLTLNKTPEAIAELDRLKSDPAKRKSFELIETQVRKALEDWRIAWTKQRYEAYINAYVPDFKVEGLETHEQWAKQRKWSVLGPSKIEVKLSDIELLIVNDDLVSASFVQNYQSNRYQDSIKKVLYFKRLASGWKISQEMTVEVFLK</sequence>
<dbReference type="InterPro" id="IPR011990">
    <property type="entry name" value="TPR-like_helical_dom_sf"/>
</dbReference>
<dbReference type="EMBL" id="AP021888">
    <property type="protein sequence ID" value="BBP42772.1"/>
    <property type="molecule type" value="Genomic_DNA"/>
</dbReference>
<organism evidence="3 4">
    <name type="scientific">Thiosulfativibrio zosterae</name>
    <dbReference type="NCBI Taxonomy" id="2675053"/>
    <lineage>
        <taxon>Bacteria</taxon>
        <taxon>Pseudomonadati</taxon>
        <taxon>Pseudomonadota</taxon>
        <taxon>Gammaproteobacteria</taxon>
        <taxon>Thiotrichales</taxon>
        <taxon>Piscirickettsiaceae</taxon>
        <taxon>Thiosulfativibrio</taxon>
    </lineage>
</organism>
<protein>
    <recommendedName>
        <fullName evidence="2">Cds6 C-terminal domain-containing protein</fullName>
    </recommendedName>
</protein>
<name>A0A6F8PKZ3_9GAMM</name>